<protein>
    <submittedName>
        <fullName evidence="8">Nickel-dependent hydrogenase large subunit</fullName>
    </submittedName>
</protein>
<comment type="cofactor">
    <cofactor evidence="1">
        <name>Ni(2+)</name>
        <dbReference type="ChEBI" id="CHEBI:49786"/>
    </cofactor>
</comment>
<sequence length="581" mass="64234">MAERVVIDPLTRIEGHLRIELERDGKNITNAWSETTQFRGIETIVKGRDPRDVWAFVGRICGVCTSTHSVASVMAVEDAIGSQVPKQAELIRDILLGAQEIHDHVVHFYHLHALDWVNVVSAAEADPKKAVEFANKIGSKWKGNTESQFAKVKKTIQGILDSGQLSIFTGGYWDHPDYRLPAEANLMAVSHYLDALEFQRSIIRITTIFGGKNPHPNFLVGGMACNIDPNKSETFNQVQLDQIKDWTDEIQEFVKECYYPDAVAIMGAYKDYFKIGASSPNFLAIGMAGTRYAGGVVGAPRSHSNRDIKPGVILDGDYSKIHPLDHDKIREYISSAWYSYEEGDDAGLHPLVGETTVNYTGPQPPYTWLADGDKYTWSKAPRYDGRPTQVGPVARVLSAYIQGHAHTRKLVDDALRSVDVQLKDLNSTAGRTLARAVEAITTADHMAVDLLPAFVQGIVGGDYEVFDSSKWEPDTWPKEASDGFGLMEVARGCLGHYVTIEDQKVTRYQAVVPTTWLAGGRDPQGNMGPYEESLAGGGHPLLDPKQPLEPLRTIHSFDPCMSCAVHVLDVEGHEEFQVMTS</sequence>
<accession>A0ABS0L9K4</accession>
<dbReference type="InterPro" id="IPR029014">
    <property type="entry name" value="NiFe-Hase_large"/>
</dbReference>
<evidence type="ECO:0000256" key="5">
    <source>
        <dbReference type="ARBA" id="ARBA00022596"/>
    </source>
</evidence>
<dbReference type="EMBL" id="JADQUG010000004">
    <property type="protein sequence ID" value="MBG9353360.1"/>
    <property type="molecule type" value="Genomic_DNA"/>
</dbReference>
<comment type="similarity">
    <text evidence="3">Belongs to the [NiFe]/[NiFeSe] hydrogenase large subunit family.</text>
</comment>
<evidence type="ECO:0000256" key="6">
    <source>
        <dbReference type="ARBA" id="ARBA00022723"/>
    </source>
</evidence>
<evidence type="ECO:0000256" key="2">
    <source>
        <dbReference type="ARBA" id="ARBA00004196"/>
    </source>
</evidence>
<comment type="subunit">
    <text evidence="4">Heterodimer of a large and a small subunit.</text>
</comment>
<keyword evidence="9" id="KW-1185">Reference proteome</keyword>
<dbReference type="Proteomes" id="UP000615580">
    <property type="component" value="Unassembled WGS sequence"/>
</dbReference>
<dbReference type="PANTHER" id="PTHR42958">
    <property type="entry name" value="HYDROGENASE-2 LARGE CHAIN"/>
    <property type="match status" value="1"/>
</dbReference>
<evidence type="ECO:0000313" key="9">
    <source>
        <dbReference type="Proteomes" id="UP000615580"/>
    </source>
</evidence>
<proteinExistence type="inferred from homology"/>
<keyword evidence="5" id="KW-0533">Nickel</keyword>
<keyword evidence="7" id="KW-0560">Oxidoreductase</keyword>
<reference evidence="8 9" key="1">
    <citation type="journal article" date="2020" name="J. Clin. Microbiol.">
        <title>Assessing the Genetic Diversity of Austrian Corynebacterium diphtheriae Clinical Isolates, 2011-2019.</title>
        <authorList>
            <person name="Schaeffer J."/>
            <person name="Huhulescu S."/>
            <person name="Stoeger A."/>
            <person name="Allerberger F."/>
            <person name="Ruppitsch W."/>
        </authorList>
    </citation>
    <scope>NUCLEOTIDE SEQUENCE [LARGE SCALE GENOMIC DNA]</scope>
    <source>
        <strain evidence="8 9">04-17</strain>
    </source>
</reference>
<dbReference type="Gene3D" id="1.10.645.10">
    <property type="entry name" value="Cytochrome-c3 Hydrogenase, chain B"/>
    <property type="match status" value="1"/>
</dbReference>
<dbReference type="InterPro" id="IPR050867">
    <property type="entry name" value="NiFe/NiFeSe_hydrgnase_LSU"/>
</dbReference>
<evidence type="ECO:0000256" key="3">
    <source>
        <dbReference type="ARBA" id="ARBA00009292"/>
    </source>
</evidence>
<dbReference type="Pfam" id="PF00374">
    <property type="entry name" value="NiFeSe_Hases"/>
    <property type="match status" value="1"/>
</dbReference>
<evidence type="ECO:0000313" key="8">
    <source>
        <dbReference type="EMBL" id="MBG9353360.1"/>
    </source>
</evidence>
<gene>
    <name evidence="8" type="ORF">I4J41_01695</name>
</gene>
<comment type="subcellular location">
    <subcellularLocation>
        <location evidence="2">Cell envelope</location>
    </subcellularLocation>
</comment>
<keyword evidence="6" id="KW-0479">Metal-binding</keyword>
<name>A0ABS0L9K4_9CORY</name>
<evidence type="ECO:0000256" key="7">
    <source>
        <dbReference type="ARBA" id="ARBA00023002"/>
    </source>
</evidence>
<dbReference type="GeneID" id="97331288"/>
<dbReference type="PANTHER" id="PTHR42958:SF2">
    <property type="entry name" value="UPTAKE HYDROGENASE LARGE SUBUNIT"/>
    <property type="match status" value="1"/>
</dbReference>
<organism evidence="8 9">
    <name type="scientific">Corynebacterium belfantii</name>
    <dbReference type="NCBI Taxonomy" id="2014537"/>
    <lineage>
        <taxon>Bacteria</taxon>
        <taxon>Bacillati</taxon>
        <taxon>Actinomycetota</taxon>
        <taxon>Actinomycetes</taxon>
        <taxon>Mycobacteriales</taxon>
        <taxon>Corynebacteriaceae</taxon>
        <taxon>Corynebacterium</taxon>
    </lineage>
</organism>
<comment type="caution">
    <text evidence="8">The sequence shown here is derived from an EMBL/GenBank/DDBJ whole genome shotgun (WGS) entry which is preliminary data.</text>
</comment>
<dbReference type="RefSeq" id="WP_088268109.1">
    <property type="nucleotide sequence ID" value="NZ_CANNXG010000019.1"/>
</dbReference>
<dbReference type="PROSITE" id="PS00508">
    <property type="entry name" value="NI_HGENASE_L_2"/>
    <property type="match status" value="1"/>
</dbReference>
<dbReference type="InterPro" id="IPR018194">
    <property type="entry name" value="Ni-dep_hyd_lsu_Ni_BS"/>
</dbReference>
<evidence type="ECO:0000256" key="1">
    <source>
        <dbReference type="ARBA" id="ARBA00001967"/>
    </source>
</evidence>
<dbReference type="InterPro" id="IPR001501">
    <property type="entry name" value="Ni-dep_hyd_lsu"/>
</dbReference>
<evidence type="ECO:0000256" key="4">
    <source>
        <dbReference type="ARBA" id="ARBA00011771"/>
    </source>
</evidence>
<dbReference type="SUPFAM" id="SSF56762">
    <property type="entry name" value="HydB/Nqo4-like"/>
    <property type="match status" value="1"/>
</dbReference>